<sequence>MSSLEKAQCLEAASKEHVMLKRAIQDALRAGEKPFNMTEEHGCDSSANGAFLLIDLPESMTSDRVFRRLMEKGWSLEARRSAAPGNRADLAKGIGKRIIGIRLTERGQITDSKSPSPERLVVQAIDDCWGERYLCQS</sequence>
<evidence type="ECO:0000313" key="2">
    <source>
        <dbReference type="Proteomes" id="UP001144036"/>
    </source>
</evidence>
<accession>A0ABT4SP66</accession>
<keyword evidence="2" id="KW-1185">Reference proteome</keyword>
<name>A0ABT4SP66_9ACTN</name>
<organism evidence="1 2">
    <name type="scientific">Nonomuraea corallina</name>
    <dbReference type="NCBI Taxonomy" id="2989783"/>
    <lineage>
        <taxon>Bacteria</taxon>
        <taxon>Bacillati</taxon>
        <taxon>Actinomycetota</taxon>
        <taxon>Actinomycetes</taxon>
        <taxon>Streptosporangiales</taxon>
        <taxon>Streptosporangiaceae</taxon>
        <taxon>Nonomuraea</taxon>
    </lineage>
</organism>
<reference evidence="1" key="1">
    <citation type="submission" date="2022-11" db="EMBL/GenBank/DDBJ databases">
        <title>Nonomuraea corallina sp. nov., a new species of the genus Nonomuraea isolated from sea side sediment in Thai sea.</title>
        <authorList>
            <person name="Ngamcharungchit C."/>
            <person name="Matsumoto A."/>
            <person name="Suriyachadkun C."/>
            <person name="Panbangred W."/>
            <person name="Inahashi Y."/>
            <person name="Intra B."/>
        </authorList>
    </citation>
    <scope>NUCLEOTIDE SEQUENCE</scope>
    <source>
        <strain evidence="1">MCN248</strain>
    </source>
</reference>
<proteinExistence type="predicted"/>
<dbReference type="Proteomes" id="UP001144036">
    <property type="component" value="Unassembled WGS sequence"/>
</dbReference>
<gene>
    <name evidence="1" type="ORF">OUY22_35175</name>
</gene>
<comment type="caution">
    <text evidence="1">The sequence shown here is derived from an EMBL/GenBank/DDBJ whole genome shotgun (WGS) entry which is preliminary data.</text>
</comment>
<evidence type="ECO:0000313" key="1">
    <source>
        <dbReference type="EMBL" id="MDA0638681.1"/>
    </source>
</evidence>
<dbReference type="RefSeq" id="WP_270159629.1">
    <property type="nucleotide sequence ID" value="NZ_JAPNNL010000270.1"/>
</dbReference>
<dbReference type="EMBL" id="JAPNNL010000270">
    <property type="protein sequence ID" value="MDA0638681.1"/>
    <property type="molecule type" value="Genomic_DNA"/>
</dbReference>
<protein>
    <submittedName>
        <fullName evidence="1">Uncharacterized protein</fullName>
    </submittedName>
</protein>